<protein>
    <submittedName>
        <fullName evidence="2">(spotted green pufferfish) hypothetical protein</fullName>
    </submittedName>
</protein>
<dbReference type="AlphaFoldDB" id="Q4RBY1"/>
<feature type="non-terminal residue" evidence="2">
    <location>
        <position position="55"/>
    </location>
</feature>
<reference evidence="2" key="2">
    <citation type="submission" date="2004-02" db="EMBL/GenBank/DDBJ databases">
        <authorList>
            <consortium name="Genoscope"/>
            <consortium name="Whitehead Institute Centre for Genome Research"/>
        </authorList>
    </citation>
    <scope>NUCLEOTIDE SEQUENCE</scope>
</reference>
<dbReference type="EMBL" id="CAAE01020348">
    <property type="protein sequence ID" value="CAG14102.1"/>
    <property type="molecule type" value="Genomic_DNA"/>
</dbReference>
<evidence type="ECO:0000256" key="1">
    <source>
        <dbReference type="SAM" id="MobiDB-lite"/>
    </source>
</evidence>
<evidence type="ECO:0000313" key="2">
    <source>
        <dbReference type="EMBL" id="CAG14102.1"/>
    </source>
</evidence>
<accession>Q4RBY1</accession>
<dbReference type="KEGG" id="tng:GSTEN00038101G001"/>
<organism evidence="2">
    <name type="scientific">Tetraodon nigroviridis</name>
    <name type="common">Spotted green pufferfish</name>
    <name type="synonym">Chelonodon nigroviridis</name>
    <dbReference type="NCBI Taxonomy" id="99883"/>
    <lineage>
        <taxon>Eukaryota</taxon>
        <taxon>Metazoa</taxon>
        <taxon>Chordata</taxon>
        <taxon>Craniata</taxon>
        <taxon>Vertebrata</taxon>
        <taxon>Euteleostomi</taxon>
        <taxon>Actinopterygii</taxon>
        <taxon>Neopterygii</taxon>
        <taxon>Teleostei</taxon>
        <taxon>Neoteleostei</taxon>
        <taxon>Acanthomorphata</taxon>
        <taxon>Eupercaria</taxon>
        <taxon>Tetraodontiformes</taxon>
        <taxon>Tetradontoidea</taxon>
        <taxon>Tetraodontidae</taxon>
        <taxon>Tetraodon</taxon>
    </lineage>
</organism>
<comment type="caution">
    <text evidence="2">The sequence shown here is derived from an EMBL/GenBank/DDBJ whole genome shotgun (WGS) entry which is preliminary data.</text>
</comment>
<name>Q4RBY1_TETNG</name>
<dbReference type="OrthoDB" id="1108038at2759"/>
<feature type="non-terminal residue" evidence="2">
    <location>
        <position position="1"/>
    </location>
</feature>
<sequence>LLQWLKHSRKEYCELCQHRFAFTPSKYLSSPSMTSAGPSVSSAAPIETSTAPSVN</sequence>
<reference evidence="2" key="1">
    <citation type="journal article" date="2004" name="Nature">
        <title>Genome duplication in the teleost fish Tetraodon nigroviridis reveals the early vertebrate proto-karyotype.</title>
        <authorList>
            <person name="Jaillon O."/>
            <person name="Aury J.-M."/>
            <person name="Brunet F."/>
            <person name="Petit J.-L."/>
            <person name="Stange-Thomann N."/>
            <person name="Mauceli E."/>
            <person name="Bouneau L."/>
            <person name="Fischer C."/>
            <person name="Ozouf-Costaz C."/>
            <person name="Bernot A."/>
            <person name="Nicaud S."/>
            <person name="Jaffe D."/>
            <person name="Fisher S."/>
            <person name="Lutfalla G."/>
            <person name="Dossat C."/>
            <person name="Segurens B."/>
            <person name="Dasilva C."/>
            <person name="Salanoubat M."/>
            <person name="Levy M."/>
            <person name="Boudet N."/>
            <person name="Castellano S."/>
            <person name="Anthouard V."/>
            <person name="Jubin C."/>
            <person name="Castelli V."/>
            <person name="Katinka M."/>
            <person name="Vacherie B."/>
            <person name="Biemont C."/>
            <person name="Skalli Z."/>
            <person name="Cattolico L."/>
            <person name="Poulain J."/>
            <person name="De Berardinis V."/>
            <person name="Cruaud C."/>
            <person name="Duprat S."/>
            <person name="Brottier P."/>
            <person name="Coutanceau J.-P."/>
            <person name="Gouzy J."/>
            <person name="Parra G."/>
            <person name="Lardier G."/>
            <person name="Chapple C."/>
            <person name="McKernan K.J."/>
            <person name="McEwan P."/>
            <person name="Bosak S."/>
            <person name="Kellis M."/>
            <person name="Volff J.-N."/>
            <person name="Guigo R."/>
            <person name="Zody M.C."/>
            <person name="Mesirov J."/>
            <person name="Lindblad-Toh K."/>
            <person name="Birren B."/>
            <person name="Nusbaum C."/>
            <person name="Kahn D."/>
            <person name="Robinson-Rechavi M."/>
            <person name="Laudet V."/>
            <person name="Schachter V."/>
            <person name="Quetier F."/>
            <person name="Saurin W."/>
            <person name="Scarpelli C."/>
            <person name="Wincker P."/>
            <person name="Lander E.S."/>
            <person name="Weissenbach J."/>
            <person name="Roest Crollius H."/>
        </authorList>
    </citation>
    <scope>NUCLEOTIDE SEQUENCE [LARGE SCALE GENOMIC DNA]</scope>
</reference>
<proteinExistence type="predicted"/>
<feature type="region of interest" description="Disordered" evidence="1">
    <location>
        <begin position="28"/>
        <end position="55"/>
    </location>
</feature>
<gene>
    <name evidence="2" type="ORF">GSTENG00038101001</name>
</gene>